<sequence>MSLNLRCRDVSGVSIFFWKNVRPRSQQCASNYHTNSTDCPHGFSLWLNGFEVRTLPIRRIEVLRRPAEPHLNSLVGQNRFGFAVTTIDDRKSHLDLSDVDRKSPAGTTTL</sequence>
<gene>
    <name evidence="1" type="ORF">Agabi119p4_10436</name>
</gene>
<organism evidence="1 2">
    <name type="scientific">Agaricus bisporus var. burnettii</name>
    <dbReference type="NCBI Taxonomy" id="192524"/>
    <lineage>
        <taxon>Eukaryota</taxon>
        <taxon>Fungi</taxon>
        <taxon>Dikarya</taxon>
        <taxon>Basidiomycota</taxon>
        <taxon>Agaricomycotina</taxon>
        <taxon>Agaricomycetes</taxon>
        <taxon>Agaricomycetidae</taxon>
        <taxon>Agaricales</taxon>
        <taxon>Agaricineae</taxon>
        <taxon>Agaricaceae</taxon>
        <taxon>Agaricus</taxon>
    </lineage>
</organism>
<dbReference type="AlphaFoldDB" id="A0A8H7C215"/>
<proteinExistence type="predicted"/>
<evidence type="ECO:0000313" key="1">
    <source>
        <dbReference type="EMBL" id="KAF7761027.1"/>
    </source>
</evidence>
<comment type="caution">
    <text evidence="1">The sequence shown here is derived from an EMBL/GenBank/DDBJ whole genome shotgun (WGS) entry which is preliminary data.</text>
</comment>
<accession>A0A8H7C215</accession>
<reference evidence="1 2" key="1">
    <citation type="journal article" name="Sci. Rep.">
        <title>Telomere-to-telomere assembled and centromere annotated genomes of the two main subspecies of the button mushroom Agaricus bisporus reveal especially polymorphic chromosome ends.</title>
        <authorList>
            <person name="Sonnenberg A.S.M."/>
            <person name="Sedaghat-Telgerd N."/>
            <person name="Lavrijssen B."/>
            <person name="Ohm R.A."/>
            <person name="Hendrickx P.M."/>
            <person name="Scholtmeijer K."/>
            <person name="Baars J.J.P."/>
            <person name="van Peer A."/>
        </authorList>
    </citation>
    <scope>NUCLEOTIDE SEQUENCE [LARGE SCALE GENOMIC DNA]</scope>
    <source>
        <strain evidence="1 2">H119_p4</strain>
    </source>
</reference>
<dbReference type="Proteomes" id="UP000629468">
    <property type="component" value="Unassembled WGS sequence"/>
</dbReference>
<protein>
    <submittedName>
        <fullName evidence="1">Uncharacterized protein</fullName>
    </submittedName>
</protein>
<dbReference type="EMBL" id="JABXXO010000014">
    <property type="protein sequence ID" value="KAF7761027.1"/>
    <property type="molecule type" value="Genomic_DNA"/>
</dbReference>
<evidence type="ECO:0000313" key="2">
    <source>
        <dbReference type="Proteomes" id="UP000629468"/>
    </source>
</evidence>
<name>A0A8H7C215_AGABI</name>